<feature type="binding site" description="in dimeric form" evidence="20">
    <location>
        <position position="154"/>
    </location>
    <ligand>
        <name>Ca(2+)</name>
        <dbReference type="ChEBI" id="CHEBI:29108"/>
        <label>1</label>
    </ligand>
</feature>
<evidence type="ECO:0000256" key="8">
    <source>
        <dbReference type="ARBA" id="ARBA00022452"/>
    </source>
</evidence>
<protein>
    <recommendedName>
        <fullName evidence="18">Phosphatidylcholine 1-acylhydrolase</fullName>
        <ecNumber evidence="6">3.1.1.32</ecNumber>
        <ecNumber evidence="7">3.1.1.4</ecNumber>
    </recommendedName>
</protein>
<dbReference type="PRINTS" id="PR01486">
    <property type="entry name" value="PHPHLIPASEA1"/>
</dbReference>
<dbReference type="EC" id="3.1.1.4" evidence="7"/>
<feature type="active site" description="Nucleophile" evidence="19">
    <location>
        <position position="146"/>
    </location>
</feature>
<proteinExistence type="inferred from homology"/>
<comment type="subcellular location">
    <subcellularLocation>
        <location evidence="3">Cell outer membrane</location>
        <topology evidence="3">Multi-pass membrane protein</topology>
    </subcellularLocation>
</comment>
<evidence type="ECO:0000256" key="20">
    <source>
        <dbReference type="PIRSR" id="PIRSR603187-2"/>
    </source>
</evidence>
<feature type="signal peptide" evidence="21">
    <location>
        <begin position="1"/>
        <end position="31"/>
    </location>
</feature>
<dbReference type="SUPFAM" id="SSF56931">
    <property type="entry name" value="Outer membrane phospholipase A (OMPLA)"/>
    <property type="match status" value="1"/>
</dbReference>
<dbReference type="Gene3D" id="2.40.230.10">
    <property type="entry name" value="Phospholipase A1"/>
    <property type="match status" value="1"/>
</dbReference>
<evidence type="ECO:0000256" key="12">
    <source>
        <dbReference type="ARBA" id="ARBA00022801"/>
    </source>
</evidence>
<feature type="active site" description="Proton acceptor" evidence="19">
    <location>
        <position position="144"/>
    </location>
</feature>
<comment type="cofactor">
    <cofactor evidence="20">
        <name>Ca(2+)</name>
        <dbReference type="ChEBI" id="CHEBI:29108"/>
    </cofactor>
    <text evidence="20">Binds 1 Ca(2+) ion per monomer.</text>
</comment>
<evidence type="ECO:0000256" key="7">
    <source>
        <dbReference type="ARBA" id="ARBA00013278"/>
    </source>
</evidence>
<evidence type="ECO:0000256" key="21">
    <source>
        <dbReference type="SAM" id="SignalP"/>
    </source>
</evidence>
<evidence type="ECO:0000256" key="1">
    <source>
        <dbReference type="ARBA" id="ARBA00000111"/>
    </source>
</evidence>
<sequence length="288" mass="33511">MTKFIHNFKLLKAASLILLMIFATTTLHSQAYTKEELQDSIAQQPYFSIHKDNFLVTGVPTNKSINSATANAKYQISFKQILTRSKLPLDTYLFLTYTQKSFWNIYEDSFPFKDINFNPSIAIGKFFYDKENRLKGVGTLSFEHESNGRDSIASRSWNRINVEYTTGIYKNTVASFKAWLPFAYKEGNPDLLEYVGLGQINVSHTYRPDKLIFDLRLRKGLNFEGKGSVRARVYYNPFSNNISNQYLMLEWYVGQAEGLLNYQQSQSMIRIGYVIRTNEFRWFNGRKK</sequence>
<dbReference type="Proteomes" id="UP000256919">
    <property type="component" value="Unassembled WGS sequence"/>
</dbReference>
<dbReference type="GO" id="GO:0008970">
    <property type="term" value="F:phospholipase A1 activity"/>
    <property type="evidence" value="ECO:0007669"/>
    <property type="project" value="UniProtKB-EC"/>
</dbReference>
<keyword evidence="8" id="KW-1134">Transmembrane beta strand</keyword>
<evidence type="ECO:0000256" key="6">
    <source>
        <dbReference type="ARBA" id="ARBA00013179"/>
    </source>
</evidence>
<dbReference type="GO" id="GO:0046872">
    <property type="term" value="F:metal ion binding"/>
    <property type="evidence" value="ECO:0007669"/>
    <property type="project" value="UniProtKB-KW"/>
</dbReference>
<evidence type="ECO:0000256" key="16">
    <source>
        <dbReference type="ARBA" id="ARBA00023136"/>
    </source>
</evidence>
<dbReference type="GO" id="GO:0016042">
    <property type="term" value="P:lipid catabolic process"/>
    <property type="evidence" value="ECO:0007669"/>
    <property type="project" value="UniProtKB-KW"/>
</dbReference>
<evidence type="ECO:0000256" key="17">
    <source>
        <dbReference type="ARBA" id="ARBA00023237"/>
    </source>
</evidence>
<keyword evidence="9" id="KW-0812">Transmembrane</keyword>
<dbReference type="Pfam" id="PF02253">
    <property type="entry name" value="PLA1"/>
    <property type="match status" value="1"/>
</dbReference>
<evidence type="ECO:0000256" key="10">
    <source>
        <dbReference type="ARBA" id="ARBA00022723"/>
    </source>
</evidence>
<gene>
    <name evidence="22" type="ORF">DFQ09_10274</name>
</gene>
<evidence type="ECO:0000256" key="4">
    <source>
        <dbReference type="ARBA" id="ARBA00010525"/>
    </source>
</evidence>
<comment type="catalytic activity">
    <reaction evidence="1">
        <text>a 1,2-diacyl-sn-glycero-3-phosphocholine + H2O = a 2-acyl-sn-glycero-3-phosphocholine + a fatty acid + H(+)</text>
        <dbReference type="Rhea" id="RHEA:18689"/>
        <dbReference type="ChEBI" id="CHEBI:15377"/>
        <dbReference type="ChEBI" id="CHEBI:15378"/>
        <dbReference type="ChEBI" id="CHEBI:28868"/>
        <dbReference type="ChEBI" id="CHEBI:57643"/>
        <dbReference type="ChEBI" id="CHEBI:57875"/>
        <dbReference type="EC" id="3.1.1.32"/>
    </reaction>
</comment>
<evidence type="ECO:0000256" key="2">
    <source>
        <dbReference type="ARBA" id="ARBA00001604"/>
    </source>
</evidence>
<dbReference type="OrthoDB" id="188433at2"/>
<feature type="binding site" description="in dimeric form" evidence="20">
    <location>
        <position position="149"/>
    </location>
    <ligand>
        <name>Ca(2+)</name>
        <dbReference type="ChEBI" id="CHEBI:29108"/>
        <label>1</label>
    </ligand>
</feature>
<keyword evidence="16" id="KW-0472">Membrane</keyword>
<dbReference type="GO" id="GO:0009279">
    <property type="term" value="C:cell outer membrane"/>
    <property type="evidence" value="ECO:0007669"/>
    <property type="project" value="UniProtKB-SubCell"/>
</dbReference>
<organism evidence="22 23">
    <name type="scientific">Winogradskyella pacifica</name>
    <dbReference type="NCBI Taxonomy" id="664642"/>
    <lineage>
        <taxon>Bacteria</taxon>
        <taxon>Pseudomonadati</taxon>
        <taxon>Bacteroidota</taxon>
        <taxon>Flavobacteriia</taxon>
        <taxon>Flavobacteriales</taxon>
        <taxon>Flavobacteriaceae</taxon>
        <taxon>Winogradskyella</taxon>
    </lineage>
</organism>
<evidence type="ECO:0000256" key="14">
    <source>
        <dbReference type="ARBA" id="ARBA00022963"/>
    </source>
</evidence>
<keyword evidence="11 21" id="KW-0732">Signal</keyword>
<evidence type="ECO:0000256" key="5">
    <source>
        <dbReference type="ARBA" id="ARBA00011702"/>
    </source>
</evidence>
<keyword evidence="14" id="KW-0442">Lipid degradation</keyword>
<keyword evidence="13 20" id="KW-0106">Calcium</keyword>
<evidence type="ECO:0000256" key="15">
    <source>
        <dbReference type="ARBA" id="ARBA00023098"/>
    </source>
</evidence>
<evidence type="ECO:0000256" key="13">
    <source>
        <dbReference type="ARBA" id="ARBA00022837"/>
    </source>
</evidence>
<name>A0A3D9MYU2_9FLAO</name>
<dbReference type="GO" id="GO:0004623">
    <property type="term" value="F:phospholipase A2 activity"/>
    <property type="evidence" value="ECO:0007669"/>
    <property type="project" value="UniProtKB-EC"/>
</dbReference>
<feature type="chain" id="PRO_5017705578" description="Phosphatidylcholine 1-acylhydrolase" evidence="21">
    <location>
        <begin position="32"/>
        <end position="288"/>
    </location>
</feature>
<keyword evidence="17" id="KW-0998">Cell outer membrane</keyword>
<evidence type="ECO:0000256" key="9">
    <source>
        <dbReference type="ARBA" id="ARBA00022692"/>
    </source>
</evidence>
<dbReference type="AlphaFoldDB" id="A0A3D9MYU2"/>
<evidence type="ECO:0000256" key="19">
    <source>
        <dbReference type="PIRSR" id="PIRSR603187-1"/>
    </source>
</evidence>
<comment type="subunit">
    <text evidence="5">Homodimer; dimerization is reversible, and the dimeric form is the active one.</text>
</comment>
<dbReference type="RefSeq" id="WP_115808486.1">
    <property type="nucleotide sequence ID" value="NZ_QREI01000002.1"/>
</dbReference>
<comment type="caution">
    <text evidence="22">The sequence shown here is derived from an EMBL/GenBank/DDBJ whole genome shotgun (WGS) entry which is preliminary data.</text>
</comment>
<dbReference type="PANTHER" id="PTHR40457">
    <property type="entry name" value="PHOSPHOLIPASE A1"/>
    <property type="match status" value="1"/>
</dbReference>
<reference evidence="22 23" key="1">
    <citation type="submission" date="2018-07" db="EMBL/GenBank/DDBJ databases">
        <title>Genomic Encyclopedia of Type Strains, Phase III (KMG-III): the genomes of soil and plant-associated and newly described type strains.</title>
        <authorList>
            <person name="Whitman W."/>
        </authorList>
    </citation>
    <scope>NUCLEOTIDE SEQUENCE [LARGE SCALE GENOMIC DNA]</scope>
    <source>
        <strain evidence="22 23">CECT 7948</strain>
    </source>
</reference>
<comment type="catalytic activity">
    <reaction evidence="2">
        <text>a 1,2-diacyl-sn-glycero-3-phosphocholine + H2O = a 1-acyl-sn-glycero-3-phosphocholine + a fatty acid + H(+)</text>
        <dbReference type="Rhea" id="RHEA:15801"/>
        <dbReference type="ChEBI" id="CHEBI:15377"/>
        <dbReference type="ChEBI" id="CHEBI:15378"/>
        <dbReference type="ChEBI" id="CHEBI:28868"/>
        <dbReference type="ChEBI" id="CHEBI:57643"/>
        <dbReference type="ChEBI" id="CHEBI:58168"/>
        <dbReference type="EC" id="3.1.1.4"/>
    </reaction>
</comment>
<dbReference type="EMBL" id="QREI01000002">
    <property type="protein sequence ID" value="REE25485.1"/>
    <property type="molecule type" value="Genomic_DNA"/>
</dbReference>
<keyword evidence="23" id="KW-1185">Reference proteome</keyword>
<keyword evidence="12" id="KW-0378">Hydrolase</keyword>
<dbReference type="EC" id="3.1.1.32" evidence="6"/>
<keyword evidence="15" id="KW-0443">Lipid metabolism</keyword>
<comment type="similarity">
    <text evidence="4">Belongs to the phospholipase A1 family.</text>
</comment>
<keyword evidence="10 20" id="KW-0479">Metal-binding</keyword>
<evidence type="ECO:0000256" key="11">
    <source>
        <dbReference type="ARBA" id="ARBA00022729"/>
    </source>
</evidence>
<accession>A0A3D9MYU2</accession>
<dbReference type="InterPro" id="IPR003187">
    <property type="entry name" value="PLipase_A1"/>
</dbReference>
<dbReference type="InterPro" id="IPR036541">
    <property type="entry name" value="PLipase_A1_sf"/>
</dbReference>
<dbReference type="PANTHER" id="PTHR40457:SF1">
    <property type="entry name" value="PHOSPHOLIPASE A1"/>
    <property type="match status" value="1"/>
</dbReference>
<evidence type="ECO:0000313" key="23">
    <source>
        <dbReference type="Proteomes" id="UP000256919"/>
    </source>
</evidence>
<evidence type="ECO:0000313" key="22">
    <source>
        <dbReference type="EMBL" id="REE25485.1"/>
    </source>
</evidence>
<feature type="binding site" description="in dimeric form" evidence="20">
    <location>
        <position position="109"/>
    </location>
    <ligand>
        <name>Ca(2+)</name>
        <dbReference type="ChEBI" id="CHEBI:29108"/>
        <label>1</label>
    </ligand>
</feature>
<evidence type="ECO:0000256" key="18">
    <source>
        <dbReference type="ARBA" id="ARBA00032375"/>
    </source>
</evidence>
<evidence type="ECO:0000256" key="3">
    <source>
        <dbReference type="ARBA" id="ARBA00004571"/>
    </source>
</evidence>